<accession>A0A1G6Z361</accession>
<sequence length="48" mass="5652">MNRGDRAFLPVNRQWGDNNIYLESNLNRRAVAGILNYYHILAEDVFLE</sequence>
<organism evidence="1 2">
    <name type="scientific">Mucilaginibacter pineti</name>
    <dbReference type="NCBI Taxonomy" id="1391627"/>
    <lineage>
        <taxon>Bacteria</taxon>
        <taxon>Pseudomonadati</taxon>
        <taxon>Bacteroidota</taxon>
        <taxon>Sphingobacteriia</taxon>
        <taxon>Sphingobacteriales</taxon>
        <taxon>Sphingobacteriaceae</taxon>
        <taxon>Mucilaginibacter</taxon>
    </lineage>
</organism>
<reference evidence="1 2" key="1">
    <citation type="submission" date="2016-10" db="EMBL/GenBank/DDBJ databases">
        <authorList>
            <person name="de Groot N.N."/>
        </authorList>
    </citation>
    <scope>NUCLEOTIDE SEQUENCE [LARGE SCALE GENOMIC DNA]</scope>
    <source>
        <strain evidence="1 2">47C3B</strain>
    </source>
</reference>
<gene>
    <name evidence="1" type="ORF">SAMN05216464_103203</name>
</gene>
<keyword evidence="2" id="KW-1185">Reference proteome</keyword>
<evidence type="ECO:0000313" key="2">
    <source>
        <dbReference type="Proteomes" id="UP000199072"/>
    </source>
</evidence>
<dbReference type="EMBL" id="FNAI01000003">
    <property type="protein sequence ID" value="SDD97204.1"/>
    <property type="molecule type" value="Genomic_DNA"/>
</dbReference>
<dbReference type="Proteomes" id="UP000199072">
    <property type="component" value="Unassembled WGS sequence"/>
</dbReference>
<protein>
    <submittedName>
        <fullName evidence="1">Uncharacterized protein</fullName>
    </submittedName>
</protein>
<name>A0A1G6Z361_9SPHI</name>
<dbReference type="STRING" id="1391627.SAMN05216464_103203"/>
<proteinExistence type="predicted"/>
<evidence type="ECO:0000313" key="1">
    <source>
        <dbReference type="EMBL" id="SDD97204.1"/>
    </source>
</evidence>
<dbReference type="AlphaFoldDB" id="A0A1G6Z361"/>